<proteinExistence type="predicted"/>
<keyword evidence="3 6" id="KW-0812">Transmembrane</keyword>
<protein>
    <submittedName>
        <fullName evidence="7">ABC transporter permease subunit</fullName>
    </submittedName>
</protein>
<feature type="transmembrane region" description="Helical" evidence="6">
    <location>
        <begin position="20"/>
        <end position="40"/>
    </location>
</feature>
<evidence type="ECO:0000256" key="5">
    <source>
        <dbReference type="ARBA" id="ARBA00023136"/>
    </source>
</evidence>
<feature type="transmembrane region" description="Helical" evidence="6">
    <location>
        <begin position="61"/>
        <end position="85"/>
    </location>
</feature>
<sequence length="107" mass="11884">MVFWVAGFFARNIADIRPLFQWMPLLMIFLVAALTMRSWSEEQRSGTLESLLTSPVAPLKLVLGKFVAMLSLVALALLLTLPLPLTVSFMGPLDWGPVMGVMSPRCF</sequence>
<evidence type="ECO:0000256" key="1">
    <source>
        <dbReference type="ARBA" id="ARBA00004651"/>
    </source>
</evidence>
<evidence type="ECO:0000256" key="4">
    <source>
        <dbReference type="ARBA" id="ARBA00022989"/>
    </source>
</evidence>
<dbReference type="PANTHER" id="PTHR30294:SF29">
    <property type="entry name" value="MULTIDRUG ABC TRANSPORTER PERMEASE YBHS-RELATED"/>
    <property type="match status" value="1"/>
</dbReference>
<keyword evidence="4 6" id="KW-1133">Transmembrane helix</keyword>
<dbReference type="PANTHER" id="PTHR30294">
    <property type="entry name" value="MEMBRANE COMPONENT OF ABC TRANSPORTER YHHJ-RELATED"/>
    <property type="match status" value="1"/>
</dbReference>
<dbReference type="InterPro" id="IPR051449">
    <property type="entry name" value="ABC-2_transporter_component"/>
</dbReference>
<name>A0ABX8DIL9_9GAMM</name>
<evidence type="ECO:0000313" key="8">
    <source>
        <dbReference type="Proteomes" id="UP000676428"/>
    </source>
</evidence>
<organism evidence="7 8">
    <name type="scientific">Shewanella dokdonensis</name>
    <dbReference type="NCBI Taxonomy" id="712036"/>
    <lineage>
        <taxon>Bacteria</taxon>
        <taxon>Pseudomonadati</taxon>
        <taxon>Pseudomonadota</taxon>
        <taxon>Gammaproteobacteria</taxon>
        <taxon>Alteromonadales</taxon>
        <taxon>Shewanellaceae</taxon>
        <taxon>Shewanella</taxon>
    </lineage>
</organism>
<evidence type="ECO:0000256" key="3">
    <source>
        <dbReference type="ARBA" id="ARBA00022692"/>
    </source>
</evidence>
<gene>
    <name evidence="7" type="ORF">KHX94_03815</name>
</gene>
<dbReference type="RefSeq" id="WP_213682427.1">
    <property type="nucleotide sequence ID" value="NZ_CP074572.1"/>
</dbReference>
<dbReference type="Pfam" id="PF12679">
    <property type="entry name" value="ABC2_membrane_2"/>
    <property type="match status" value="1"/>
</dbReference>
<accession>A0ABX8DIL9</accession>
<evidence type="ECO:0000256" key="6">
    <source>
        <dbReference type="SAM" id="Phobius"/>
    </source>
</evidence>
<dbReference type="Proteomes" id="UP000676428">
    <property type="component" value="Chromosome"/>
</dbReference>
<keyword evidence="5 6" id="KW-0472">Membrane</keyword>
<dbReference type="EMBL" id="CP074572">
    <property type="protein sequence ID" value="QVK23811.1"/>
    <property type="molecule type" value="Genomic_DNA"/>
</dbReference>
<evidence type="ECO:0000256" key="2">
    <source>
        <dbReference type="ARBA" id="ARBA00022475"/>
    </source>
</evidence>
<evidence type="ECO:0000313" key="7">
    <source>
        <dbReference type="EMBL" id="QVK23811.1"/>
    </source>
</evidence>
<keyword evidence="8" id="KW-1185">Reference proteome</keyword>
<reference evidence="7 8" key="1">
    <citation type="journal article" date="2012" name="Int. J. Syst. Evol. Microbiol.">
        <title>Shewanella dokdonensis sp. nov., isolated from seawater.</title>
        <authorList>
            <person name="Sung H.R."/>
            <person name="Yoon J.H."/>
            <person name="Ghim S.Y."/>
        </authorList>
    </citation>
    <scope>NUCLEOTIDE SEQUENCE [LARGE SCALE GENOMIC DNA]</scope>
    <source>
        <strain evidence="7 8">DSM 23626</strain>
    </source>
</reference>
<comment type="subcellular location">
    <subcellularLocation>
        <location evidence="1">Cell membrane</location>
        <topology evidence="1">Multi-pass membrane protein</topology>
    </subcellularLocation>
</comment>
<keyword evidence="2" id="KW-1003">Cell membrane</keyword>